<dbReference type="PANTHER" id="PTHR43861">
    <property type="entry name" value="TRANS-ACONITATE 2-METHYLTRANSFERASE-RELATED"/>
    <property type="match status" value="1"/>
</dbReference>
<dbReference type="EMBL" id="JANGCH010000002">
    <property type="protein sequence ID" value="MCQ5121076.1"/>
    <property type="molecule type" value="Genomic_DNA"/>
</dbReference>
<dbReference type="SUPFAM" id="SSF53335">
    <property type="entry name" value="S-adenosyl-L-methionine-dependent methyltransferases"/>
    <property type="match status" value="1"/>
</dbReference>
<evidence type="ECO:0000313" key="4">
    <source>
        <dbReference type="Proteomes" id="UP001524435"/>
    </source>
</evidence>
<sequence>MIYDVLAPYYDALVGDIEACQRWVAFTKAYAHGSKVLDLACGSGDVSIALAKEGFRVRGIDFSKEMIACAKAKDKKKQVRFEIGDMRDLHDHEAYDVVTCYCDSLNYLLHEDEVRKVFQAVYDALTTQGVFLFDVHTQSRLDEFAQEYLEEDYLEDVGYVWSIQSEADRLYQNFIFYLPDGRQITEQHMQRVYAADWLKEQLEQCGFTVMILTDFDQPREKDGEKYFFIAGKEFL</sequence>
<name>A0ABT1SIL2_9FIRM</name>
<dbReference type="Gene3D" id="2.20.25.110">
    <property type="entry name" value="S-adenosyl-L-methionine-dependent methyltransferases"/>
    <property type="match status" value="1"/>
</dbReference>
<dbReference type="RefSeq" id="WP_178200499.1">
    <property type="nucleotide sequence ID" value="NZ_CALVCM010000009.1"/>
</dbReference>
<keyword evidence="3" id="KW-0489">Methyltransferase</keyword>
<protein>
    <submittedName>
        <fullName evidence="3">Class I SAM-dependent methyltransferase</fullName>
    </submittedName>
</protein>
<dbReference type="InterPro" id="IPR029063">
    <property type="entry name" value="SAM-dependent_MTases_sf"/>
</dbReference>
<dbReference type="Pfam" id="PF13649">
    <property type="entry name" value="Methyltransf_25"/>
    <property type="match status" value="1"/>
</dbReference>
<comment type="caution">
    <text evidence="3">The sequence shown here is derived from an EMBL/GenBank/DDBJ whole genome shotgun (WGS) entry which is preliminary data.</text>
</comment>
<gene>
    <name evidence="3" type="ORF">NE663_02220</name>
</gene>
<evidence type="ECO:0000313" key="3">
    <source>
        <dbReference type="EMBL" id="MCQ5121076.1"/>
    </source>
</evidence>
<dbReference type="InterPro" id="IPR041698">
    <property type="entry name" value="Methyltransf_25"/>
</dbReference>
<keyword evidence="1" id="KW-0808">Transferase</keyword>
<organism evidence="3 4">
    <name type="scientific">Massilicoli timonensis</name>
    <dbReference type="NCBI Taxonomy" id="2015901"/>
    <lineage>
        <taxon>Bacteria</taxon>
        <taxon>Bacillati</taxon>
        <taxon>Bacillota</taxon>
        <taxon>Erysipelotrichia</taxon>
        <taxon>Erysipelotrichales</taxon>
        <taxon>Erysipelotrichaceae</taxon>
        <taxon>Massilicoli</taxon>
    </lineage>
</organism>
<accession>A0ABT1SIL2</accession>
<proteinExistence type="predicted"/>
<dbReference type="GO" id="GO:0032259">
    <property type="term" value="P:methylation"/>
    <property type="evidence" value="ECO:0007669"/>
    <property type="project" value="UniProtKB-KW"/>
</dbReference>
<feature type="domain" description="Methyltransferase" evidence="2">
    <location>
        <begin position="36"/>
        <end position="129"/>
    </location>
</feature>
<evidence type="ECO:0000259" key="2">
    <source>
        <dbReference type="Pfam" id="PF13649"/>
    </source>
</evidence>
<keyword evidence="4" id="KW-1185">Reference proteome</keyword>
<evidence type="ECO:0000256" key="1">
    <source>
        <dbReference type="ARBA" id="ARBA00022679"/>
    </source>
</evidence>
<reference evidence="3 4" key="1">
    <citation type="submission" date="2022-06" db="EMBL/GenBank/DDBJ databases">
        <title>Isolation of gut microbiota from human fecal samples.</title>
        <authorList>
            <person name="Pamer E.G."/>
            <person name="Barat B."/>
            <person name="Waligurski E."/>
            <person name="Medina S."/>
            <person name="Paddock L."/>
            <person name="Mostad J."/>
        </authorList>
    </citation>
    <scope>NUCLEOTIDE SEQUENCE [LARGE SCALE GENOMIC DNA]</scope>
    <source>
        <strain evidence="3 4">DFI.6.1</strain>
    </source>
</reference>
<dbReference type="Proteomes" id="UP001524435">
    <property type="component" value="Unassembled WGS sequence"/>
</dbReference>
<dbReference type="GO" id="GO:0008168">
    <property type="term" value="F:methyltransferase activity"/>
    <property type="evidence" value="ECO:0007669"/>
    <property type="project" value="UniProtKB-KW"/>
</dbReference>
<dbReference type="Gene3D" id="3.40.50.150">
    <property type="entry name" value="Vaccinia Virus protein VP39"/>
    <property type="match status" value="1"/>
</dbReference>
<dbReference type="CDD" id="cd02440">
    <property type="entry name" value="AdoMet_MTases"/>
    <property type="match status" value="1"/>
</dbReference>